<dbReference type="RefSeq" id="WP_280578618.1">
    <property type="nucleotide sequence ID" value="NZ_JARXRO010000016.1"/>
</dbReference>
<evidence type="ECO:0000313" key="2">
    <source>
        <dbReference type="Proteomes" id="UP001156873"/>
    </source>
</evidence>
<keyword evidence="2" id="KW-1185">Reference proteome</keyword>
<name>A0ABT6JUS9_9GAMM</name>
<organism evidence="1 2">
    <name type="scientific">Luteimonas kalidii</name>
    <dbReference type="NCBI Taxonomy" id="3042025"/>
    <lineage>
        <taxon>Bacteria</taxon>
        <taxon>Pseudomonadati</taxon>
        <taxon>Pseudomonadota</taxon>
        <taxon>Gammaproteobacteria</taxon>
        <taxon>Lysobacterales</taxon>
        <taxon>Lysobacteraceae</taxon>
        <taxon>Luteimonas</taxon>
    </lineage>
</organism>
<protein>
    <submittedName>
        <fullName evidence="1">Uncharacterized protein</fullName>
    </submittedName>
</protein>
<evidence type="ECO:0000313" key="1">
    <source>
        <dbReference type="EMBL" id="MDH5834237.1"/>
    </source>
</evidence>
<comment type="caution">
    <text evidence="1">The sequence shown here is derived from an EMBL/GenBank/DDBJ whole genome shotgun (WGS) entry which is preliminary data.</text>
</comment>
<dbReference type="Proteomes" id="UP001156873">
    <property type="component" value="Unassembled WGS sequence"/>
</dbReference>
<accession>A0ABT6JUS9</accession>
<proteinExistence type="predicted"/>
<reference evidence="1 2" key="1">
    <citation type="submission" date="2023-04" db="EMBL/GenBank/DDBJ databases">
        <title>Luteimonas sp. M1R5S59.</title>
        <authorList>
            <person name="Sun J.-Q."/>
        </authorList>
    </citation>
    <scope>NUCLEOTIDE SEQUENCE [LARGE SCALE GENOMIC DNA]</scope>
    <source>
        <strain evidence="1 2">M1R5S59</strain>
    </source>
</reference>
<gene>
    <name evidence="1" type="ORF">QFW81_09905</name>
</gene>
<dbReference type="EMBL" id="JARXRO010000016">
    <property type="protein sequence ID" value="MDH5834237.1"/>
    <property type="molecule type" value="Genomic_DNA"/>
</dbReference>
<sequence length="104" mass="11864">MSIDDPEDLTARADALADWVARYRKDPANGDKTFRQFWSELRAQDPELDAYFRQVGADKSPDDWDAYHVLHTTIDGHAFSVPARDMDRLVRDGPGIDPYDSSLH</sequence>